<name>G7NJ34_MACMU</name>
<dbReference type="Proteomes" id="UP000013456">
    <property type="component" value="Chromosome 16"/>
</dbReference>
<dbReference type="InterPro" id="IPR000195">
    <property type="entry name" value="Rab-GAP-TBC_dom"/>
</dbReference>
<evidence type="ECO:0000259" key="1">
    <source>
        <dbReference type="PROSITE" id="PS50086"/>
    </source>
</evidence>
<accession>G7NJ34</accession>
<feature type="non-terminal residue" evidence="2">
    <location>
        <position position="361"/>
    </location>
</feature>
<evidence type="ECO:0000313" key="2">
    <source>
        <dbReference type="EMBL" id="EHH24595.1"/>
    </source>
</evidence>
<dbReference type="Gene3D" id="1.10.472.80">
    <property type="entry name" value="Ypt/Rab-GAP domain of gyp1p, domain 3"/>
    <property type="match status" value="1"/>
</dbReference>
<dbReference type="InterPro" id="IPR050302">
    <property type="entry name" value="Rab_GAP_TBC_domain"/>
</dbReference>
<dbReference type="PANTHER" id="PTHR47219:SF25">
    <property type="entry name" value="RAB-GAP TBC DOMAIN-CONTAINING PROTEIN"/>
    <property type="match status" value="1"/>
</dbReference>
<dbReference type="PANTHER" id="PTHR47219">
    <property type="entry name" value="RAB GTPASE-ACTIVATING PROTEIN 1-LIKE"/>
    <property type="match status" value="1"/>
</dbReference>
<dbReference type="Pfam" id="PF00566">
    <property type="entry name" value="RabGAP-TBC"/>
    <property type="match status" value="1"/>
</dbReference>
<reference evidence="2" key="1">
    <citation type="journal article" date="2011" name="Nat. Biotechnol.">
        <title>Genome sequencing and comparison of two nonhuman primate animal models, the cynomolgus and Chinese rhesus macaques.</title>
        <authorList>
            <person name="Yan G."/>
            <person name="Zhang G."/>
            <person name="Fang X."/>
            <person name="Zhang Y."/>
            <person name="Li C."/>
            <person name="Ling F."/>
            <person name="Cooper D.N."/>
            <person name="Li Q."/>
            <person name="Li Y."/>
            <person name="van Gool A.J."/>
            <person name="Du H."/>
            <person name="Chen J."/>
            <person name="Chen R."/>
            <person name="Zhang P."/>
            <person name="Huang Z."/>
            <person name="Thompson J.R."/>
            <person name="Meng Y."/>
            <person name="Bai Y."/>
            <person name="Wang J."/>
            <person name="Zhuo M."/>
            <person name="Wang T."/>
            <person name="Huang Y."/>
            <person name="Wei L."/>
            <person name="Li J."/>
            <person name="Wang Z."/>
            <person name="Hu H."/>
            <person name="Yang P."/>
            <person name="Le L."/>
            <person name="Stenson P.D."/>
            <person name="Li B."/>
            <person name="Liu X."/>
            <person name="Ball E.V."/>
            <person name="An N."/>
            <person name="Huang Q."/>
            <person name="Zhang Y."/>
            <person name="Fan W."/>
            <person name="Zhang X."/>
            <person name="Li Y."/>
            <person name="Wang W."/>
            <person name="Katze M.G."/>
            <person name="Su B."/>
            <person name="Nielsen R."/>
            <person name="Yang H."/>
            <person name="Wang J."/>
            <person name="Wang X."/>
            <person name="Wang J."/>
        </authorList>
    </citation>
    <scope>NUCLEOTIDE SEQUENCE [LARGE SCALE GENOMIC DNA]</scope>
    <source>
        <strain evidence="2">CR-5</strain>
    </source>
</reference>
<protein>
    <recommendedName>
        <fullName evidence="1">Rab-GAP TBC domain-containing protein</fullName>
    </recommendedName>
</protein>
<gene>
    <name evidence="2" type="ORF">EGK_08275</name>
</gene>
<dbReference type="InterPro" id="IPR035969">
    <property type="entry name" value="Rab-GAP_TBC_sf"/>
</dbReference>
<feature type="domain" description="Rab-GAP TBC" evidence="1">
    <location>
        <begin position="102"/>
        <end position="294"/>
    </location>
</feature>
<dbReference type="SUPFAM" id="SSF47923">
    <property type="entry name" value="Ypt/Rab-GAP domain of gyp1p"/>
    <property type="match status" value="2"/>
</dbReference>
<organism evidence="2">
    <name type="scientific">Macaca mulatta</name>
    <name type="common">Rhesus macaque</name>
    <dbReference type="NCBI Taxonomy" id="9544"/>
    <lineage>
        <taxon>Eukaryota</taxon>
        <taxon>Metazoa</taxon>
        <taxon>Chordata</taxon>
        <taxon>Craniata</taxon>
        <taxon>Vertebrata</taxon>
        <taxon>Euteleostomi</taxon>
        <taxon>Mammalia</taxon>
        <taxon>Eutheria</taxon>
        <taxon>Euarchontoglires</taxon>
        <taxon>Primates</taxon>
        <taxon>Haplorrhini</taxon>
        <taxon>Catarrhini</taxon>
        <taxon>Cercopithecidae</taxon>
        <taxon>Cercopithecinae</taxon>
        <taxon>Macaca</taxon>
    </lineage>
</organism>
<dbReference type="EMBL" id="CM001268">
    <property type="protein sequence ID" value="EHH24595.1"/>
    <property type="molecule type" value="Genomic_DNA"/>
</dbReference>
<sequence length="361" mass="41382">MEMDEDPDTLPAQEQGNIIITKYEQGHGAGAAMDMRHEQVDIGKYTNHLGIVHETELPPVSALEVKQRCKESKCTNKWRKMLADQETGTHGCDLLLQRVNEGIPLAVQGRAWSLLLDTDKVKSQNPGNYKVMKEKGKRSSRITHRIKLDVSSTLQNHMTFIQRSGVNQQELCDIVVAYSAYNPEVGYHRDLSHITAILLLYLPEEDAFWALTQLLASERHSLQVFYSPNTAQLGRLLSHQEQVLHKSFLKIMRYLGKEGLCIEGSMLTSLLRCFLDGKSFGLTPRLWDVFILEGEWVLTAMVHTSFKIHRKRLMKLSWSTVWEFQERLSQSWALEDNAVLRNLQTSMKELTRKHWDLPPSG</sequence>
<dbReference type="AlphaFoldDB" id="G7NJ34"/>
<dbReference type="Gene3D" id="1.10.8.270">
    <property type="entry name" value="putative rabgap domain of human tbc1 domain family member 14 like domains"/>
    <property type="match status" value="1"/>
</dbReference>
<dbReference type="PROSITE" id="PS50086">
    <property type="entry name" value="TBC_RABGAP"/>
    <property type="match status" value="1"/>
</dbReference>
<dbReference type="FunFam" id="1.10.8.270:FF:000016">
    <property type="entry name" value="TBC1 domain family member 2A"/>
    <property type="match status" value="1"/>
</dbReference>
<proteinExistence type="predicted"/>
<dbReference type="SMART" id="SM00164">
    <property type="entry name" value="TBC"/>
    <property type="match status" value="1"/>
</dbReference>